<evidence type="ECO:0000256" key="1">
    <source>
        <dbReference type="PROSITE-ProRule" id="PRU01094"/>
    </source>
</evidence>
<accession>A0ABR2UJZ5</accession>
<gene>
    <name evidence="4" type="ORF">SUNI508_10710</name>
</gene>
<dbReference type="InterPro" id="IPR033122">
    <property type="entry name" value="LETM1-like_RBD"/>
</dbReference>
<dbReference type="InterPro" id="IPR059025">
    <property type="entry name" value="STB6_N"/>
</dbReference>
<name>A0ABR2UJZ5_9PEZI</name>
<feature type="compositionally biased region" description="Basic and acidic residues" evidence="2">
    <location>
        <begin position="986"/>
        <end position="999"/>
    </location>
</feature>
<feature type="domain" description="Letm1 RBD" evidence="3">
    <location>
        <begin position="1153"/>
        <end position="1348"/>
    </location>
</feature>
<dbReference type="PROSITE" id="PS51758">
    <property type="entry name" value="LETM1_RBD"/>
    <property type="match status" value="1"/>
</dbReference>
<dbReference type="EMBL" id="JARVKF010000420">
    <property type="protein sequence ID" value="KAK9414940.1"/>
    <property type="molecule type" value="Genomic_DNA"/>
</dbReference>
<feature type="region of interest" description="Disordered" evidence="2">
    <location>
        <begin position="964"/>
        <end position="1027"/>
    </location>
</feature>
<keyword evidence="5" id="KW-1185">Reference proteome</keyword>
<evidence type="ECO:0000259" key="3">
    <source>
        <dbReference type="PROSITE" id="PS51758"/>
    </source>
</evidence>
<feature type="region of interest" description="Disordered" evidence="2">
    <location>
        <begin position="1383"/>
        <end position="1452"/>
    </location>
</feature>
<protein>
    <recommendedName>
        <fullName evidence="3">Letm1 RBD domain-containing protein</fullName>
    </recommendedName>
</protein>
<proteinExistence type="predicted"/>
<dbReference type="InterPro" id="IPR038919">
    <property type="entry name" value="STB2/STB2"/>
</dbReference>
<dbReference type="Proteomes" id="UP001408356">
    <property type="component" value="Unassembled WGS sequence"/>
</dbReference>
<organism evidence="4 5">
    <name type="scientific">Seiridium unicorne</name>
    <dbReference type="NCBI Taxonomy" id="138068"/>
    <lineage>
        <taxon>Eukaryota</taxon>
        <taxon>Fungi</taxon>
        <taxon>Dikarya</taxon>
        <taxon>Ascomycota</taxon>
        <taxon>Pezizomycotina</taxon>
        <taxon>Sordariomycetes</taxon>
        <taxon>Xylariomycetidae</taxon>
        <taxon>Amphisphaeriales</taxon>
        <taxon>Sporocadaceae</taxon>
        <taxon>Seiridium</taxon>
    </lineage>
</organism>
<reference evidence="4 5" key="1">
    <citation type="journal article" date="2024" name="J. Plant Pathol.">
        <title>Sequence and assembly of the genome of Seiridium unicorne, isolate CBS 538.82, causal agent of cypress canker disease.</title>
        <authorList>
            <person name="Scali E."/>
            <person name="Rocca G.D."/>
            <person name="Danti R."/>
            <person name="Garbelotto M."/>
            <person name="Barberini S."/>
            <person name="Baroncelli R."/>
            <person name="Emiliani G."/>
        </authorList>
    </citation>
    <scope>NUCLEOTIDE SEQUENCE [LARGE SCALE GENOMIC DNA]</scope>
    <source>
        <strain evidence="4 5">BM-138-508</strain>
    </source>
</reference>
<feature type="compositionally biased region" description="Basic and acidic residues" evidence="2">
    <location>
        <begin position="1438"/>
        <end position="1452"/>
    </location>
</feature>
<evidence type="ECO:0000256" key="2">
    <source>
        <dbReference type="SAM" id="MobiDB-lite"/>
    </source>
</evidence>
<dbReference type="PANTHER" id="PTHR31011">
    <property type="entry name" value="PROTEIN STB2-RELATED"/>
    <property type="match status" value="1"/>
</dbReference>
<dbReference type="Pfam" id="PF25995">
    <property type="entry name" value="STB6_N"/>
    <property type="match status" value="1"/>
</dbReference>
<dbReference type="Pfam" id="PF07766">
    <property type="entry name" value="LETM1_RBD"/>
    <property type="match status" value="1"/>
</dbReference>
<evidence type="ECO:0000313" key="5">
    <source>
        <dbReference type="Proteomes" id="UP001408356"/>
    </source>
</evidence>
<dbReference type="PANTHER" id="PTHR31011:SF2">
    <property type="entry name" value="PROTEIN STB2-RELATED"/>
    <property type="match status" value="1"/>
</dbReference>
<evidence type="ECO:0000313" key="4">
    <source>
        <dbReference type="EMBL" id="KAK9414940.1"/>
    </source>
</evidence>
<keyword evidence="1" id="KW-0496">Mitochondrion</keyword>
<feature type="compositionally biased region" description="Basic and acidic residues" evidence="2">
    <location>
        <begin position="1006"/>
        <end position="1015"/>
    </location>
</feature>
<sequence length="1452" mass="161199">MAFRFALPTSDGRLHKEEEITLLRNASQRIPSEKSQHIDGTSIPAAERQDTPVETTISPGPNRRHVVFADPVAFRYLEEDPCVSVVERRGLLRGYELYLVEQWACSRQSPTLVLVTYTGDQRHSVVVGVLSVPEDETTWPPRLRVYFGALQKYHARPKDTTLGQLMVTNLSSFPSALTVIPVPDGDIRKHRQGFIVNENLKRLGCSGRSGMTLSEPSGAAKAKFYQLYKTNEKIPFSEAVVELIKLCQVALFIFGKLEQEYIDGLLCDMTETAVGDWWTEFGADCYNMEPNDGMLGPSTVAALLGLLMGSRNRLSYYGAPIAKDVFDIDNTKRGISYFQKSQKLDRTRRLDRQTLHRLRHVTAKAAAGEGWGVQKAVKSTVSEIGGKRGEIVLGMVGGRDKGGIGDIETLDLDKFISLAHGERAKWLWLGKPRRTAIDHQERTIPDMSNILFGKEEQQLQPRRTQSIPLDEELEVQGREELSAVYSAPAPGSATSIAADSPAEKDALRRAVFKSVAGKIGDARSGLGRIKDAVYSGGGLRGHASRSSKDESSEMSYSGTAPPSILTGSSAALVASPTPGGMNRAFTWKNRPEEYRDAFRDVDATPAPPSEEFLGMPPGLSQPVTKAAEDDVSYDDTRRLSHIPEIRNELTKLDTSINNTAVVAPSELQGPAVAAEKRFDQSVSQLHRRHSLAGTQAEQQALNENRWPRRLSFSEAEEAVSRWTDLTMLDDAEDTSTEAVLDKQTQLAELARSLYMNIMSVKQTVEPWVDSKITSIEHIQAHYAKQQDDLQSLYYQLTEAYRHTKDSSEELIAGERAQITEAAKEVEVLVAKLDYEIDALISRVGDVEDGVTQFEAQVEVVEKKAEELKAQLETESWLHWALLAVHCPYTPGNLPPCAGTFRVMSAPSRAAARRAVASHPFAGRTALRPGVGLSSTHLGRHTRNLPSHLSAVAFFVPGRYVSTEHNTAGQSNGPPPGFDINKAKQPLPKEESKTDSKKAADSNSQSKADHSEDAKLAQRPVGEPSAEAKTLTELAAKKEVEAQKVEEKQGKKMTLGQKIRHEIQHYWDGTKLLATEVKISSRLALKMAAGYELTRRENRQLQRTVQDLGRLVPFSVFIIVPFAEALLPIALKLFPNLLPSTYEGQKTKDKKAATLRATRKEVSQFLRDTLVETGLPLTVATAQKEEFGIFFRKLRATGEKPTTEDVIKVCKIFKDDLTLDNLSRPQLVSMCRYMNLNTFGTDMMLRYQVRHRMRQIKRDDKAISYEGVDSLNVGELQMACASRGIKTHGVSPARLREELQSWLELRLKHGVPSTLLVLSNAYMYGQKTEEGSFHSQIEALTGVLSSIPEELYHEIELEVHNAEGAATNKQRLEVLKEQQELIDEENKQDEENQNTGMATPRDVDDIDEKEERQMAAEQAGVDKSQVNEALTAEADGDEVAQKATREEPKKSDS</sequence>
<feature type="region of interest" description="Disordered" evidence="2">
    <location>
        <begin position="534"/>
        <end position="567"/>
    </location>
</feature>
<comment type="caution">
    <text evidence="4">The sequence shown here is derived from an EMBL/GenBank/DDBJ whole genome shotgun (WGS) entry which is preliminary data.</text>
</comment>